<dbReference type="SUPFAM" id="SSF55315">
    <property type="entry name" value="L30e-like"/>
    <property type="match status" value="1"/>
</dbReference>
<dbReference type="RefSeq" id="WP_215627066.1">
    <property type="nucleotide sequence ID" value="NZ_CP067089.2"/>
</dbReference>
<reference evidence="4" key="1">
    <citation type="submission" date="2021-01" db="EMBL/GenBank/DDBJ databases">
        <title>Description of Breznakiella homolactica.</title>
        <authorList>
            <person name="Song Y."/>
            <person name="Brune A."/>
        </authorList>
    </citation>
    <scope>NUCLEOTIDE SEQUENCE</scope>
    <source>
        <strain evidence="4">RmG30</strain>
    </source>
</reference>
<dbReference type="InterPro" id="IPR029028">
    <property type="entry name" value="Alpha/beta_knot_MTases"/>
</dbReference>
<keyword evidence="1 4" id="KW-0489">Methyltransferase</keyword>
<evidence type="ECO:0000256" key="1">
    <source>
        <dbReference type="ARBA" id="ARBA00022603"/>
    </source>
</evidence>
<accession>A0A7T7XP12</accession>
<evidence type="ECO:0000313" key="5">
    <source>
        <dbReference type="Proteomes" id="UP000595917"/>
    </source>
</evidence>
<dbReference type="CDD" id="cd18095">
    <property type="entry name" value="SpoU-like_rRNA-MTase"/>
    <property type="match status" value="1"/>
</dbReference>
<dbReference type="PANTHER" id="PTHR46429">
    <property type="entry name" value="23S RRNA (GUANOSINE-2'-O-)-METHYLTRANSFERASE RLMB"/>
    <property type="match status" value="1"/>
</dbReference>
<dbReference type="Gene3D" id="3.30.1330.30">
    <property type="match status" value="1"/>
</dbReference>
<name>A0A7T7XP12_9SPIR</name>
<evidence type="ECO:0000259" key="3">
    <source>
        <dbReference type="SMART" id="SM00967"/>
    </source>
</evidence>
<dbReference type="Pfam" id="PF08032">
    <property type="entry name" value="SpoU_sub_bind"/>
    <property type="match status" value="1"/>
</dbReference>
<organism evidence="4 5">
    <name type="scientific">Breznakiella homolactica</name>
    <dbReference type="NCBI Taxonomy" id="2798577"/>
    <lineage>
        <taxon>Bacteria</taxon>
        <taxon>Pseudomonadati</taxon>
        <taxon>Spirochaetota</taxon>
        <taxon>Spirochaetia</taxon>
        <taxon>Spirochaetales</taxon>
        <taxon>Breznakiellaceae</taxon>
        <taxon>Breznakiella</taxon>
    </lineage>
</organism>
<keyword evidence="2" id="KW-0808">Transferase</keyword>
<dbReference type="GO" id="GO:0005829">
    <property type="term" value="C:cytosol"/>
    <property type="evidence" value="ECO:0007669"/>
    <property type="project" value="TreeGrafter"/>
</dbReference>
<dbReference type="SUPFAM" id="SSF75217">
    <property type="entry name" value="alpha/beta knot"/>
    <property type="match status" value="1"/>
</dbReference>
<dbReference type="Gene3D" id="3.40.1280.10">
    <property type="match status" value="1"/>
</dbReference>
<evidence type="ECO:0000313" key="4">
    <source>
        <dbReference type="EMBL" id="QQO09763.1"/>
    </source>
</evidence>
<sequence length="265" mass="29685">MRNKLTNELAVCGFNAVHALGEFHPEQINRLFLREDRLPAFTKVCKQLAEEKRPYKLCEDEELERLCKSPRHQGVVAMIEEPVIRDLTAEELDRWAREGKTGLLLSSVGNDNNLGAIIRSAAFFDASFIILSDGDREARLTTSAYRVAEGGMEHVEVRKVRRPEAFVRDAAKKLVTIGADHRSRLRIRDINRIIGEERQKLQKKQSPGGQYVPGILLAVGNEERGLAPGVREHCAILARIPGTGNIESLNVAQAATLFLHEIFES</sequence>
<evidence type="ECO:0000256" key="2">
    <source>
        <dbReference type="ARBA" id="ARBA00022679"/>
    </source>
</evidence>
<dbReference type="InterPro" id="IPR029026">
    <property type="entry name" value="tRNA_m1G_MTases_N"/>
</dbReference>
<proteinExistence type="predicted"/>
<dbReference type="GO" id="GO:0032259">
    <property type="term" value="P:methylation"/>
    <property type="evidence" value="ECO:0007669"/>
    <property type="project" value="UniProtKB-KW"/>
</dbReference>
<dbReference type="SMART" id="SM00967">
    <property type="entry name" value="SpoU_sub_bind"/>
    <property type="match status" value="1"/>
</dbReference>
<dbReference type="KEGG" id="bhc:JFL75_02295"/>
<gene>
    <name evidence="4" type="ORF">JFL75_02295</name>
</gene>
<feature type="domain" description="RNA 2-O ribose methyltransferase substrate binding" evidence="3">
    <location>
        <begin position="10"/>
        <end position="85"/>
    </location>
</feature>
<dbReference type="InterPro" id="IPR013123">
    <property type="entry name" value="SpoU_subst-bd"/>
</dbReference>
<dbReference type="InterPro" id="IPR001537">
    <property type="entry name" value="SpoU_MeTrfase"/>
</dbReference>
<dbReference type="InterPro" id="IPR004441">
    <property type="entry name" value="rRNA_MeTrfase_TrmH"/>
</dbReference>
<dbReference type="GO" id="GO:0008173">
    <property type="term" value="F:RNA methyltransferase activity"/>
    <property type="evidence" value="ECO:0007669"/>
    <property type="project" value="InterPro"/>
</dbReference>
<dbReference type="EMBL" id="CP067089">
    <property type="protein sequence ID" value="QQO09763.1"/>
    <property type="molecule type" value="Genomic_DNA"/>
</dbReference>
<dbReference type="PANTHER" id="PTHR46429:SF2">
    <property type="entry name" value="TRNA_RRNA METHYLTRANSFERASE"/>
    <property type="match status" value="1"/>
</dbReference>
<dbReference type="Proteomes" id="UP000595917">
    <property type="component" value="Chromosome"/>
</dbReference>
<dbReference type="InterPro" id="IPR029064">
    <property type="entry name" value="Ribosomal_eL30-like_sf"/>
</dbReference>
<dbReference type="Pfam" id="PF00588">
    <property type="entry name" value="SpoU_methylase"/>
    <property type="match status" value="1"/>
</dbReference>
<dbReference type="GO" id="GO:0006396">
    <property type="term" value="P:RNA processing"/>
    <property type="evidence" value="ECO:0007669"/>
    <property type="project" value="InterPro"/>
</dbReference>
<keyword evidence="5" id="KW-1185">Reference proteome</keyword>
<dbReference type="GO" id="GO:0003723">
    <property type="term" value="F:RNA binding"/>
    <property type="evidence" value="ECO:0007669"/>
    <property type="project" value="InterPro"/>
</dbReference>
<protein>
    <submittedName>
        <fullName evidence="4">RNA methyltransferase</fullName>
    </submittedName>
</protein>
<dbReference type="AlphaFoldDB" id="A0A7T7XP12"/>